<evidence type="ECO:0000313" key="3">
    <source>
        <dbReference type="Proteomes" id="UP000698059"/>
    </source>
</evidence>
<evidence type="ECO:0000259" key="1">
    <source>
        <dbReference type="SMART" id="SM00418"/>
    </source>
</evidence>
<gene>
    <name evidence="2" type="ORF">JOD49_001943</name>
</gene>
<dbReference type="Pfam" id="PF13601">
    <property type="entry name" value="HTH_34"/>
    <property type="match status" value="1"/>
</dbReference>
<accession>A0ABS2LF15</accession>
<dbReference type="CDD" id="cd00090">
    <property type="entry name" value="HTH_ARSR"/>
    <property type="match status" value="1"/>
</dbReference>
<evidence type="ECO:0000313" key="2">
    <source>
        <dbReference type="EMBL" id="MBM7479023.1"/>
    </source>
</evidence>
<dbReference type="InterPro" id="IPR001845">
    <property type="entry name" value="HTH_ArsR_DNA-bd_dom"/>
</dbReference>
<proteinExistence type="predicted"/>
<feature type="domain" description="HTH arsR-type" evidence="1">
    <location>
        <begin position="6"/>
        <end position="82"/>
    </location>
</feature>
<dbReference type="EMBL" id="JAFBBO010000001">
    <property type="protein sequence ID" value="MBM7479023.1"/>
    <property type="molecule type" value="Genomic_DNA"/>
</dbReference>
<dbReference type="Gene3D" id="1.10.10.10">
    <property type="entry name" value="Winged helix-like DNA-binding domain superfamily/Winged helix DNA-binding domain"/>
    <property type="match status" value="1"/>
</dbReference>
<dbReference type="InterPro" id="IPR036388">
    <property type="entry name" value="WH-like_DNA-bd_sf"/>
</dbReference>
<reference evidence="2 3" key="1">
    <citation type="submission" date="2021-01" db="EMBL/GenBank/DDBJ databases">
        <title>Sequencing the genomes of 1000 actinobacteria strains.</title>
        <authorList>
            <person name="Klenk H.-P."/>
        </authorList>
    </citation>
    <scope>NUCLEOTIDE SEQUENCE [LARGE SCALE GENOMIC DNA]</scope>
    <source>
        <strain evidence="2 3">DSM 46000</strain>
    </source>
</reference>
<dbReference type="RefSeq" id="WP_205307021.1">
    <property type="nucleotide sequence ID" value="NZ_BAAAVF010000009.1"/>
</dbReference>
<protein>
    <submittedName>
        <fullName evidence="2">DNA-binding MarR family transcriptional regulator</fullName>
    </submittedName>
</protein>
<organism evidence="2 3">
    <name type="scientific">Oerskovia jenensis</name>
    <dbReference type="NCBI Taxonomy" id="162169"/>
    <lineage>
        <taxon>Bacteria</taxon>
        <taxon>Bacillati</taxon>
        <taxon>Actinomycetota</taxon>
        <taxon>Actinomycetes</taxon>
        <taxon>Micrococcales</taxon>
        <taxon>Cellulomonadaceae</taxon>
        <taxon>Oerskovia</taxon>
    </lineage>
</organism>
<dbReference type="SUPFAM" id="SSF46785">
    <property type="entry name" value="Winged helix' DNA-binding domain"/>
    <property type="match status" value="1"/>
</dbReference>
<comment type="caution">
    <text evidence="2">The sequence shown here is derived from an EMBL/GenBank/DDBJ whole genome shotgun (WGS) entry which is preliminary data.</text>
</comment>
<dbReference type="Proteomes" id="UP000698059">
    <property type="component" value="Unassembled WGS sequence"/>
</dbReference>
<name>A0ABS2LF15_9CELL</name>
<dbReference type="InterPro" id="IPR011991">
    <property type="entry name" value="ArsR-like_HTH"/>
</dbReference>
<sequence length="97" mass="11244">MKSLDELAYQRTRLSILALLTEAEYATFQYMKAELGLTDGNLGRHLRALEEAGYVNRRNTLGRKNWYQLTKQGGKMIDQELVKLEDLVTRLKLARNQ</sequence>
<dbReference type="InterPro" id="IPR036390">
    <property type="entry name" value="WH_DNA-bd_sf"/>
</dbReference>
<keyword evidence="3" id="KW-1185">Reference proteome</keyword>
<keyword evidence="2" id="KW-0238">DNA-binding</keyword>
<dbReference type="SMART" id="SM00418">
    <property type="entry name" value="HTH_ARSR"/>
    <property type="match status" value="1"/>
</dbReference>
<dbReference type="GO" id="GO:0003677">
    <property type="term" value="F:DNA binding"/>
    <property type="evidence" value="ECO:0007669"/>
    <property type="project" value="UniProtKB-KW"/>
</dbReference>
<dbReference type="InterPro" id="IPR027395">
    <property type="entry name" value="WH_DNA-bd_dom"/>
</dbReference>
<dbReference type="PANTHER" id="PTHR37318:SF1">
    <property type="entry name" value="BSL7504 PROTEIN"/>
    <property type="match status" value="1"/>
</dbReference>
<dbReference type="PANTHER" id="PTHR37318">
    <property type="entry name" value="BSL7504 PROTEIN"/>
    <property type="match status" value="1"/>
</dbReference>